<comment type="caution">
    <text evidence="1">The sequence shown here is derived from an EMBL/GenBank/DDBJ whole genome shotgun (WGS) entry which is preliminary data.</text>
</comment>
<reference evidence="1 2" key="1">
    <citation type="submission" date="2021-06" db="EMBL/GenBank/DDBJ databases">
        <authorList>
            <person name="Palmer J.M."/>
        </authorList>
    </citation>
    <scope>NUCLEOTIDE SEQUENCE [LARGE SCALE GENOMIC DNA]</scope>
    <source>
        <strain evidence="1 2">XC_2019</strain>
        <tissue evidence="1">Muscle</tissue>
    </source>
</reference>
<proteinExistence type="predicted"/>
<sequence length="152" mass="17353">MFKRGIEHFIKALYEKPGVLVAIICTDRCFTRSRRVSWVVFAIGDWSTYCLPLLPFHLCSSVCIYELIPYRRCGYEDVVGMCLSNHQSLCLQVVLLLGDLPFFTIQARVHLTFNPIATSNRSQITCHDFCDTHSKNSNMQKSTHSAQPPLHS</sequence>
<dbReference type="EMBL" id="JAHRIN010051920">
    <property type="protein sequence ID" value="MEQ2209843.1"/>
    <property type="molecule type" value="Genomic_DNA"/>
</dbReference>
<evidence type="ECO:0000313" key="1">
    <source>
        <dbReference type="EMBL" id="MEQ2209843.1"/>
    </source>
</evidence>
<organism evidence="1 2">
    <name type="scientific">Xenoophorus captivus</name>
    <dbReference type="NCBI Taxonomy" id="1517983"/>
    <lineage>
        <taxon>Eukaryota</taxon>
        <taxon>Metazoa</taxon>
        <taxon>Chordata</taxon>
        <taxon>Craniata</taxon>
        <taxon>Vertebrata</taxon>
        <taxon>Euteleostomi</taxon>
        <taxon>Actinopterygii</taxon>
        <taxon>Neopterygii</taxon>
        <taxon>Teleostei</taxon>
        <taxon>Neoteleostei</taxon>
        <taxon>Acanthomorphata</taxon>
        <taxon>Ovalentaria</taxon>
        <taxon>Atherinomorphae</taxon>
        <taxon>Cyprinodontiformes</taxon>
        <taxon>Goodeidae</taxon>
        <taxon>Xenoophorus</taxon>
    </lineage>
</organism>
<name>A0ABV0RQM1_9TELE</name>
<gene>
    <name evidence="1" type="ORF">XENOCAPTIV_004735</name>
</gene>
<dbReference type="Proteomes" id="UP001434883">
    <property type="component" value="Unassembled WGS sequence"/>
</dbReference>
<evidence type="ECO:0000313" key="2">
    <source>
        <dbReference type="Proteomes" id="UP001434883"/>
    </source>
</evidence>
<accession>A0ABV0RQM1</accession>
<keyword evidence="2" id="KW-1185">Reference proteome</keyword>
<protein>
    <submittedName>
        <fullName evidence="1">Uncharacterized protein</fullName>
    </submittedName>
</protein>